<proteinExistence type="predicted"/>
<dbReference type="GO" id="GO:0043565">
    <property type="term" value="F:sequence-specific DNA binding"/>
    <property type="evidence" value="ECO:0007669"/>
    <property type="project" value="InterPro"/>
</dbReference>
<keyword evidence="2" id="KW-0238">DNA-binding</keyword>
<dbReference type="PANTHER" id="PTHR43280:SF2">
    <property type="entry name" value="HTH-TYPE TRANSCRIPTIONAL REGULATOR EXSA"/>
    <property type="match status" value="1"/>
</dbReference>
<dbReference type="InterPro" id="IPR018060">
    <property type="entry name" value="HTH_AraC"/>
</dbReference>
<evidence type="ECO:0000259" key="4">
    <source>
        <dbReference type="PROSITE" id="PS01124"/>
    </source>
</evidence>
<evidence type="ECO:0000313" key="6">
    <source>
        <dbReference type="Proteomes" id="UP000261174"/>
    </source>
</evidence>
<dbReference type="Proteomes" id="UP000261174">
    <property type="component" value="Unassembled WGS sequence"/>
</dbReference>
<keyword evidence="3" id="KW-0804">Transcription</keyword>
<evidence type="ECO:0000256" key="3">
    <source>
        <dbReference type="ARBA" id="ARBA00023163"/>
    </source>
</evidence>
<dbReference type="Pfam" id="PF12833">
    <property type="entry name" value="HTH_18"/>
    <property type="match status" value="1"/>
</dbReference>
<dbReference type="OrthoDB" id="637213at2"/>
<dbReference type="SUPFAM" id="SSF46689">
    <property type="entry name" value="Homeodomain-like"/>
    <property type="match status" value="1"/>
</dbReference>
<comment type="caution">
    <text evidence="5">The sequence shown here is derived from an EMBL/GenBank/DDBJ whole genome shotgun (WGS) entry which is preliminary data.</text>
</comment>
<keyword evidence="6" id="KW-1185">Reference proteome</keyword>
<reference evidence="5 6" key="1">
    <citation type="submission" date="2018-08" db="EMBL/GenBank/DDBJ databases">
        <title>Chitinophaga sp. K20C18050901, a novel bacterium isolated from forest soil.</title>
        <authorList>
            <person name="Wang C."/>
        </authorList>
    </citation>
    <scope>NUCLEOTIDE SEQUENCE [LARGE SCALE GENOMIC DNA]</scope>
    <source>
        <strain evidence="5 6">K20C18050901</strain>
    </source>
</reference>
<dbReference type="SMART" id="SM00342">
    <property type="entry name" value="HTH_ARAC"/>
    <property type="match status" value="1"/>
</dbReference>
<evidence type="ECO:0000256" key="2">
    <source>
        <dbReference type="ARBA" id="ARBA00023125"/>
    </source>
</evidence>
<evidence type="ECO:0000313" key="5">
    <source>
        <dbReference type="EMBL" id="RFM30957.1"/>
    </source>
</evidence>
<dbReference type="PANTHER" id="PTHR43280">
    <property type="entry name" value="ARAC-FAMILY TRANSCRIPTIONAL REGULATOR"/>
    <property type="match status" value="1"/>
</dbReference>
<sequence>MLTHPAGKAEKLFYVERTEVAYDEVSSIPEEYIPFILPYAGIYFERDQHCDILSQHKQVGPFSFWVQEVFAHESFILCPYTPMHIWALHFMYDTSLEVELYEDKSFNLEERECNLFNLESDLHKVPMVKGQRLLSCHINFPPNALNDLSKFYPGLSRLGKLESHGISGPLNKFPYHINPVCSYLLQRALTCRHIGIPADHFLYRCCLDLLLNFSQQDLQLPIEMGNVLHLDLLTKLFKFLIEHPHHSFTNAQLASMFDLSVSELRESFLKHYSISLNEFIRMTKMIMVFELLTEKSTPLSAIAHAAGYSDWQTLNKAFSRYYGCELDELRRAM</sequence>
<evidence type="ECO:0000256" key="1">
    <source>
        <dbReference type="ARBA" id="ARBA00023015"/>
    </source>
</evidence>
<keyword evidence="1" id="KW-0805">Transcription regulation</keyword>
<name>A0A3E1NSR3_9BACT</name>
<dbReference type="AlphaFoldDB" id="A0A3E1NSR3"/>
<dbReference type="PROSITE" id="PS01124">
    <property type="entry name" value="HTH_ARAC_FAMILY_2"/>
    <property type="match status" value="1"/>
</dbReference>
<dbReference type="GO" id="GO:0003700">
    <property type="term" value="F:DNA-binding transcription factor activity"/>
    <property type="evidence" value="ECO:0007669"/>
    <property type="project" value="InterPro"/>
</dbReference>
<accession>A0A3E1NSR3</accession>
<gene>
    <name evidence="5" type="ORF">DXN04_30805</name>
</gene>
<dbReference type="EMBL" id="QTJV01000017">
    <property type="protein sequence ID" value="RFM30957.1"/>
    <property type="molecule type" value="Genomic_DNA"/>
</dbReference>
<dbReference type="RefSeq" id="WP_116857271.1">
    <property type="nucleotide sequence ID" value="NZ_QTJV01000017.1"/>
</dbReference>
<protein>
    <submittedName>
        <fullName evidence="5">AraC family transcriptional regulator</fullName>
    </submittedName>
</protein>
<dbReference type="InterPro" id="IPR009057">
    <property type="entry name" value="Homeodomain-like_sf"/>
</dbReference>
<feature type="domain" description="HTH araC/xylS-type" evidence="4">
    <location>
        <begin position="234"/>
        <end position="332"/>
    </location>
</feature>
<dbReference type="Gene3D" id="1.10.10.60">
    <property type="entry name" value="Homeodomain-like"/>
    <property type="match status" value="1"/>
</dbReference>
<organism evidence="5 6">
    <name type="scientific">Chitinophaga silvisoli</name>
    <dbReference type="NCBI Taxonomy" id="2291814"/>
    <lineage>
        <taxon>Bacteria</taxon>
        <taxon>Pseudomonadati</taxon>
        <taxon>Bacteroidota</taxon>
        <taxon>Chitinophagia</taxon>
        <taxon>Chitinophagales</taxon>
        <taxon>Chitinophagaceae</taxon>
        <taxon>Chitinophaga</taxon>
    </lineage>
</organism>